<comment type="caution">
    <text evidence="2">The sequence shown here is derived from an EMBL/GenBank/DDBJ whole genome shotgun (WGS) entry which is preliminary data.</text>
</comment>
<evidence type="ECO:0000256" key="1">
    <source>
        <dbReference type="SAM" id="MobiDB-lite"/>
    </source>
</evidence>
<dbReference type="AlphaFoldDB" id="A0A834P447"/>
<accession>A0A834P447</accession>
<dbReference type="EMBL" id="JACSDY010000005">
    <property type="protein sequence ID" value="KAF7427405.1"/>
    <property type="molecule type" value="Genomic_DNA"/>
</dbReference>
<name>A0A834P447_VESPE</name>
<feature type="compositionally biased region" description="Gly residues" evidence="1">
    <location>
        <begin position="52"/>
        <end position="69"/>
    </location>
</feature>
<reference evidence="2" key="1">
    <citation type="journal article" date="2020" name="G3 (Bethesda)">
        <title>High-Quality Assemblies for Three Invasive Social Wasps from the &lt;i&gt;Vespula&lt;/i&gt; Genus.</title>
        <authorList>
            <person name="Harrop T.W.R."/>
            <person name="Guhlin J."/>
            <person name="McLaughlin G.M."/>
            <person name="Permina E."/>
            <person name="Stockwell P."/>
            <person name="Gilligan J."/>
            <person name="Le Lec M.F."/>
            <person name="Gruber M.A.M."/>
            <person name="Quinn O."/>
            <person name="Lovegrove M."/>
            <person name="Duncan E.J."/>
            <person name="Remnant E.J."/>
            <person name="Van Eeckhoven J."/>
            <person name="Graham B."/>
            <person name="Knapp R.A."/>
            <person name="Langford K.W."/>
            <person name="Kronenberg Z."/>
            <person name="Press M.O."/>
            <person name="Eacker S.M."/>
            <person name="Wilson-Rankin E.E."/>
            <person name="Purcell J."/>
            <person name="Lester P.J."/>
            <person name="Dearden P.K."/>
        </authorList>
    </citation>
    <scope>NUCLEOTIDE SEQUENCE</scope>
    <source>
        <strain evidence="2">Volc-1</strain>
    </source>
</reference>
<feature type="compositionally biased region" description="Basic and acidic residues" evidence="1">
    <location>
        <begin position="20"/>
        <end position="47"/>
    </location>
</feature>
<evidence type="ECO:0000313" key="2">
    <source>
        <dbReference type="EMBL" id="KAF7427405.1"/>
    </source>
</evidence>
<gene>
    <name evidence="2" type="ORF">H0235_007099</name>
</gene>
<evidence type="ECO:0000313" key="3">
    <source>
        <dbReference type="Proteomes" id="UP000600918"/>
    </source>
</evidence>
<protein>
    <submittedName>
        <fullName evidence="2">Uncharacterized protein</fullName>
    </submittedName>
</protein>
<keyword evidence="3" id="KW-1185">Reference proteome</keyword>
<feature type="compositionally biased region" description="Basic residues" evidence="1">
    <location>
        <begin position="7"/>
        <end position="19"/>
    </location>
</feature>
<organism evidence="2 3">
    <name type="scientific">Vespula pensylvanica</name>
    <name type="common">Western yellow jacket</name>
    <name type="synonym">Wasp</name>
    <dbReference type="NCBI Taxonomy" id="30213"/>
    <lineage>
        <taxon>Eukaryota</taxon>
        <taxon>Metazoa</taxon>
        <taxon>Ecdysozoa</taxon>
        <taxon>Arthropoda</taxon>
        <taxon>Hexapoda</taxon>
        <taxon>Insecta</taxon>
        <taxon>Pterygota</taxon>
        <taxon>Neoptera</taxon>
        <taxon>Endopterygota</taxon>
        <taxon>Hymenoptera</taxon>
        <taxon>Apocrita</taxon>
        <taxon>Aculeata</taxon>
        <taxon>Vespoidea</taxon>
        <taxon>Vespidae</taxon>
        <taxon>Vespinae</taxon>
        <taxon>Vespula</taxon>
    </lineage>
</organism>
<feature type="region of interest" description="Disordered" evidence="1">
    <location>
        <begin position="1"/>
        <end position="69"/>
    </location>
</feature>
<sequence>MTETRGQRRSRYCHQRFKRKDPQRPDDVFRGFSRELGTTRHESKRLSADMLGGKGGGGGGGGGGGKGGG</sequence>
<proteinExistence type="predicted"/>
<dbReference type="Proteomes" id="UP000600918">
    <property type="component" value="Unassembled WGS sequence"/>
</dbReference>